<proteinExistence type="predicted"/>
<gene>
    <name evidence="2" type="ORF">EKPJFOCH_2756</name>
</gene>
<comment type="caution">
    <text evidence="2">The sequence shown here is derived from an EMBL/GenBank/DDBJ whole genome shotgun (WGS) entry which is preliminary data.</text>
</comment>
<feature type="region of interest" description="Disordered" evidence="1">
    <location>
        <begin position="87"/>
        <end position="108"/>
    </location>
</feature>
<evidence type="ECO:0000313" key="3">
    <source>
        <dbReference type="Proteomes" id="UP001055101"/>
    </source>
</evidence>
<reference evidence="2" key="1">
    <citation type="journal article" date="2021" name="Front. Microbiol.">
        <title>Comprehensive Comparative Genomics and Phenotyping of Methylobacterium Species.</title>
        <authorList>
            <person name="Alessa O."/>
            <person name="Ogura Y."/>
            <person name="Fujitani Y."/>
            <person name="Takami H."/>
            <person name="Hayashi T."/>
            <person name="Sahin N."/>
            <person name="Tani A."/>
        </authorList>
    </citation>
    <scope>NUCLEOTIDE SEQUENCE</scope>
    <source>
        <strain evidence="2">DSM 23674</strain>
    </source>
</reference>
<dbReference type="Proteomes" id="UP001055101">
    <property type="component" value="Unassembled WGS sequence"/>
</dbReference>
<name>A0ABQ4TRJ4_9HYPH</name>
<evidence type="ECO:0000256" key="1">
    <source>
        <dbReference type="SAM" id="MobiDB-lite"/>
    </source>
</evidence>
<dbReference type="EMBL" id="BPRA01000012">
    <property type="protein sequence ID" value="GJE56255.1"/>
    <property type="molecule type" value="Genomic_DNA"/>
</dbReference>
<organism evidence="2 3">
    <name type="scientific">Methylobacterium thuringiense</name>
    <dbReference type="NCBI Taxonomy" id="1003091"/>
    <lineage>
        <taxon>Bacteria</taxon>
        <taxon>Pseudomonadati</taxon>
        <taxon>Pseudomonadota</taxon>
        <taxon>Alphaproteobacteria</taxon>
        <taxon>Hyphomicrobiales</taxon>
        <taxon>Methylobacteriaceae</taxon>
        <taxon>Methylobacterium</taxon>
    </lineage>
</organism>
<accession>A0ABQ4TRJ4</accession>
<evidence type="ECO:0000313" key="2">
    <source>
        <dbReference type="EMBL" id="GJE56255.1"/>
    </source>
</evidence>
<reference evidence="2" key="2">
    <citation type="submission" date="2021-08" db="EMBL/GenBank/DDBJ databases">
        <authorList>
            <person name="Tani A."/>
            <person name="Ola A."/>
            <person name="Ogura Y."/>
            <person name="Katsura K."/>
            <person name="Hayashi T."/>
        </authorList>
    </citation>
    <scope>NUCLEOTIDE SEQUENCE</scope>
    <source>
        <strain evidence="2">DSM 23674</strain>
    </source>
</reference>
<sequence>MLDLTESDERAVERLSFFMLKEAYGAIASVLVTLDPEVAQTLFERIERQIEETLQRIHSQQSEGTASTGVATAIAETLVPVLEECHGHETKPSLRQPAGSPAGGEASKVQLHKIMAPQPQLTAKIVAT</sequence>
<keyword evidence="3" id="KW-1185">Reference proteome</keyword>
<protein>
    <submittedName>
        <fullName evidence="2">Uncharacterized protein</fullName>
    </submittedName>
</protein>
<dbReference type="RefSeq" id="WP_147814659.1">
    <property type="nucleotide sequence ID" value="NZ_BPRA01000012.1"/>
</dbReference>